<dbReference type="EMBL" id="MU863625">
    <property type="protein sequence ID" value="KAK4105377.1"/>
    <property type="molecule type" value="Genomic_DNA"/>
</dbReference>
<feature type="region of interest" description="Disordered" evidence="1">
    <location>
        <begin position="54"/>
        <end position="84"/>
    </location>
</feature>
<keyword evidence="3" id="KW-1185">Reference proteome</keyword>
<dbReference type="Proteomes" id="UP001305647">
    <property type="component" value="Unassembled WGS sequence"/>
</dbReference>
<sequence>MAFRLADPHKVPVSLRAKRSRNARVTMVQPFTKSVSCSRRSLTHATATLRIKRSASAAQMARVQRSDGNCGGGPGHHSETPDQTTLRTQFSRCDMDAWNGPAMAFHVRPASRERAALSCAVTGKVREDELLDHTNCKRHPGTGRGGEAACRVRSWYEYPYTCIRNASRFHS</sequence>
<gene>
    <name evidence="2" type="ORF">N658DRAFT_117112</name>
</gene>
<evidence type="ECO:0000313" key="2">
    <source>
        <dbReference type="EMBL" id="KAK4105377.1"/>
    </source>
</evidence>
<name>A0AAN6Q844_9PEZI</name>
<comment type="caution">
    <text evidence="2">The sequence shown here is derived from an EMBL/GenBank/DDBJ whole genome shotgun (WGS) entry which is preliminary data.</text>
</comment>
<evidence type="ECO:0000313" key="3">
    <source>
        <dbReference type="Proteomes" id="UP001305647"/>
    </source>
</evidence>
<protein>
    <submittedName>
        <fullName evidence="2">Uncharacterized protein</fullName>
    </submittedName>
</protein>
<organism evidence="2 3">
    <name type="scientific">Parathielavia hyrcaniae</name>
    <dbReference type="NCBI Taxonomy" id="113614"/>
    <lineage>
        <taxon>Eukaryota</taxon>
        <taxon>Fungi</taxon>
        <taxon>Dikarya</taxon>
        <taxon>Ascomycota</taxon>
        <taxon>Pezizomycotina</taxon>
        <taxon>Sordariomycetes</taxon>
        <taxon>Sordariomycetidae</taxon>
        <taxon>Sordariales</taxon>
        <taxon>Chaetomiaceae</taxon>
        <taxon>Parathielavia</taxon>
    </lineage>
</organism>
<proteinExistence type="predicted"/>
<accession>A0AAN6Q844</accession>
<dbReference type="AlphaFoldDB" id="A0AAN6Q844"/>
<reference evidence="2" key="1">
    <citation type="journal article" date="2023" name="Mol. Phylogenet. Evol.">
        <title>Genome-scale phylogeny and comparative genomics of the fungal order Sordariales.</title>
        <authorList>
            <person name="Hensen N."/>
            <person name="Bonometti L."/>
            <person name="Westerberg I."/>
            <person name="Brannstrom I.O."/>
            <person name="Guillou S."/>
            <person name="Cros-Aarteil S."/>
            <person name="Calhoun S."/>
            <person name="Haridas S."/>
            <person name="Kuo A."/>
            <person name="Mondo S."/>
            <person name="Pangilinan J."/>
            <person name="Riley R."/>
            <person name="LaButti K."/>
            <person name="Andreopoulos B."/>
            <person name="Lipzen A."/>
            <person name="Chen C."/>
            <person name="Yan M."/>
            <person name="Daum C."/>
            <person name="Ng V."/>
            <person name="Clum A."/>
            <person name="Steindorff A."/>
            <person name="Ohm R.A."/>
            <person name="Martin F."/>
            <person name="Silar P."/>
            <person name="Natvig D.O."/>
            <person name="Lalanne C."/>
            <person name="Gautier V."/>
            <person name="Ament-Velasquez S.L."/>
            <person name="Kruys A."/>
            <person name="Hutchinson M.I."/>
            <person name="Powell A.J."/>
            <person name="Barry K."/>
            <person name="Miller A.N."/>
            <person name="Grigoriev I.V."/>
            <person name="Debuchy R."/>
            <person name="Gladieux P."/>
            <person name="Hiltunen Thoren M."/>
            <person name="Johannesson H."/>
        </authorList>
    </citation>
    <scope>NUCLEOTIDE SEQUENCE</scope>
    <source>
        <strain evidence="2">CBS 757.83</strain>
    </source>
</reference>
<reference evidence="2" key="2">
    <citation type="submission" date="2023-05" db="EMBL/GenBank/DDBJ databases">
        <authorList>
            <consortium name="Lawrence Berkeley National Laboratory"/>
            <person name="Steindorff A."/>
            <person name="Hensen N."/>
            <person name="Bonometti L."/>
            <person name="Westerberg I."/>
            <person name="Brannstrom I.O."/>
            <person name="Guillou S."/>
            <person name="Cros-Aarteil S."/>
            <person name="Calhoun S."/>
            <person name="Haridas S."/>
            <person name="Kuo A."/>
            <person name="Mondo S."/>
            <person name="Pangilinan J."/>
            <person name="Riley R."/>
            <person name="Labutti K."/>
            <person name="Andreopoulos B."/>
            <person name="Lipzen A."/>
            <person name="Chen C."/>
            <person name="Yanf M."/>
            <person name="Daum C."/>
            <person name="Ng V."/>
            <person name="Clum A."/>
            <person name="Ohm R."/>
            <person name="Martin F."/>
            <person name="Silar P."/>
            <person name="Natvig D."/>
            <person name="Lalanne C."/>
            <person name="Gautier V."/>
            <person name="Ament-Velasquez S.L."/>
            <person name="Kruys A."/>
            <person name="Hutchinson M.I."/>
            <person name="Powell A.J."/>
            <person name="Barry K."/>
            <person name="Miller A.N."/>
            <person name="Grigoriev I.V."/>
            <person name="Debuchy R."/>
            <person name="Gladieux P."/>
            <person name="Thoren M.H."/>
            <person name="Johannesson H."/>
        </authorList>
    </citation>
    <scope>NUCLEOTIDE SEQUENCE</scope>
    <source>
        <strain evidence="2">CBS 757.83</strain>
    </source>
</reference>
<evidence type="ECO:0000256" key="1">
    <source>
        <dbReference type="SAM" id="MobiDB-lite"/>
    </source>
</evidence>